<feature type="transmembrane region" description="Helical" evidence="6">
    <location>
        <begin position="39"/>
        <end position="59"/>
    </location>
</feature>
<comment type="subcellular location">
    <subcellularLocation>
        <location evidence="1">Cell membrane</location>
        <topology evidence="1">Multi-pass membrane protein</topology>
    </subcellularLocation>
</comment>
<dbReference type="GO" id="GO:0005886">
    <property type="term" value="C:plasma membrane"/>
    <property type="evidence" value="ECO:0007669"/>
    <property type="project" value="UniProtKB-SubCell"/>
</dbReference>
<reference evidence="7 8" key="1">
    <citation type="submission" date="2013-09" db="EMBL/GenBank/DDBJ databases">
        <title>Genome sequencing of Phaeobacter antarcticus sp. nov. SM1211.</title>
        <authorList>
            <person name="Zhang X.-Y."/>
            <person name="Liu C."/>
            <person name="Chen X.-L."/>
            <person name="Xie B.-B."/>
            <person name="Qin Q.-L."/>
            <person name="Rong J.-C."/>
            <person name="Zhang Y.-Z."/>
        </authorList>
    </citation>
    <scope>NUCLEOTIDE SEQUENCE [LARGE SCALE GENOMIC DNA]</scope>
    <source>
        <strain evidence="7 8">SM1211</strain>
    </source>
</reference>
<dbReference type="AlphaFoldDB" id="A0A2G8RED2"/>
<feature type="transmembrane region" description="Helical" evidence="6">
    <location>
        <begin position="65"/>
        <end position="88"/>
    </location>
</feature>
<dbReference type="PANTHER" id="PTHR43370">
    <property type="entry name" value="SUGAR ABC TRANSPORTER INTEGRAL MEMBRANE PROTEIN-RELATED"/>
    <property type="match status" value="1"/>
</dbReference>
<evidence type="ECO:0000256" key="4">
    <source>
        <dbReference type="ARBA" id="ARBA00022989"/>
    </source>
</evidence>
<keyword evidence="8" id="KW-1185">Reference proteome</keyword>
<proteinExistence type="predicted"/>
<evidence type="ECO:0000256" key="5">
    <source>
        <dbReference type="ARBA" id="ARBA00023136"/>
    </source>
</evidence>
<evidence type="ECO:0000256" key="6">
    <source>
        <dbReference type="SAM" id="Phobius"/>
    </source>
</evidence>
<dbReference type="Pfam" id="PF02653">
    <property type="entry name" value="BPD_transp_2"/>
    <property type="match status" value="1"/>
</dbReference>
<gene>
    <name evidence="7" type="ORF">P775_12450</name>
</gene>
<evidence type="ECO:0000256" key="3">
    <source>
        <dbReference type="ARBA" id="ARBA00022692"/>
    </source>
</evidence>
<keyword evidence="5 6" id="KW-0472">Membrane</keyword>
<evidence type="ECO:0000256" key="2">
    <source>
        <dbReference type="ARBA" id="ARBA00022475"/>
    </source>
</evidence>
<dbReference type="Proteomes" id="UP000231259">
    <property type="component" value="Unassembled WGS sequence"/>
</dbReference>
<dbReference type="InterPro" id="IPR001851">
    <property type="entry name" value="ABC_transp_permease"/>
</dbReference>
<name>A0A2G8RED2_9RHOB</name>
<evidence type="ECO:0000313" key="7">
    <source>
        <dbReference type="EMBL" id="PIL19882.1"/>
    </source>
</evidence>
<feature type="transmembrane region" description="Helical" evidence="6">
    <location>
        <begin position="152"/>
        <end position="169"/>
    </location>
</feature>
<feature type="transmembrane region" description="Helical" evidence="6">
    <location>
        <begin position="6"/>
        <end position="27"/>
    </location>
</feature>
<keyword evidence="2" id="KW-1003">Cell membrane</keyword>
<dbReference type="CDD" id="cd06580">
    <property type="entry name" value="TM_PBP1_transp_TpRbsC_like"/>
    <property type="match status" value="1"/>
</dbReference>
<accession>A0A2G8RED2</accession>
<dbReference type="EMBL" id="AWWI01000079">
    <property type="protein sequence ID" value="PIL19882.1"/>
    <property type="molecule type" value="Genomic_DNA"/>
</dbReference>
<protein>
    <submittedName>
        <fullName evidence="7">ABC transporter permease</fullName>
    </submittedName>
</protein>
<comment type="caution">
    <text evidence="7">The sequence shown here is derived from an EMBL/GenBank/DDBJ whole genome shotgun (WGS) entry which is preliminary data.</text>
</comment>
<evidence type="ECO:0000256" key="1">
    <source>
        <dbReference type="ARBA" id="ARBA00004651"/>
    </source>
</evidence>
<dbReference type="RefSeq" id="WP_099911196.1">
    <property type="nucleotide sequence ID" value="NZ_AWWI01000079.1"/>
</dbReference>
<dbReference type="GO" id="GO:0022857">
    <property type="term" value="F:transmembrane transporter activity"/>
    <property type="evidence" value="ECO:0007669"/>
    <property type="project" value="InterPro"/>
</dbReference>
<dbReference type="OrthoDB" id="9792579at2"/>
<keyword evidence="4 6" id="KW-1133">Transmembrane helix</keyword>
<keyword evidence="3 6" id="KW-0812">Transmembrane</keyword>
<dbReference type="PANTHER" id="PTHR43370:SF2">
    <property type="entry name" value="ABC TRANSPORTER PERMEASE PROTEIN"/>
    <property type="match status" value="1"/>
</dbReference>
<feature type="transmembrane region" description="Helical" evidence="6">
    <location>
        <begin position="232"/>
        <end position="260"/>
    </location>
</feature>
<organism evidence="7 8">
    <name type="scientific">Puniceibacterium antarcticum</name>
    <dbReference type="NCBI Taxonomy" id="1206336"/>
    <lineage>
        <taxon>Bacteria</taxon>
        <taxon>Pseudomonadati</taxon>
        <taxon>Pseudomonadota</taxon>
        <taxon>Alphaproteobacteria</taxon>
        <taxon>Rhodobacterales</taxon>
        <taxon>Paracoccaceae</taxon>
        <taxon>Puniceibacterium</taxon>
    </lineage>
</organism>
<evidence type="ECO:0000313" key="8">
    <source>
        <dbReference type="Proteomes" id="UP000231259"/>
    </source>
</evidence>
<feature type="transmembrane region" description="Helical" evidence="6">
    <location>
        <begin position="201"/>
        <end position="226"/>
    </location>
</feature>
<sequence length="315" mass="33516">MNEIVDILISASFWAAILRIASPLIFATMGELICERAGVLNLGIEGIMVMGAFAGWIAVYAGLPLWGGVAVAMLSGMAFGLIHAVLTVPFGLSQHVVGIGITLIATSSAYYAYRLSLPEVTSPPRIEPFQPVDIPGLSDIPFIGTALFSQTPLTYFAFFTVLVVAFVLYRTPLGLALRAVGENPSAVEAQGLSVTALRMGAVIVGSGLMAVGGAFLTLSAFSSFFFEMVNGRGWICIALVVFGAWSPSKAMMGALLFAGFDALQVRLQQTSFGAMVPYQVFLMIPYILSILALVLMSRRANVPAALMVPYNRGER</sequence>
<feature type="transmembrane region" description="Helical" evidence="6">
    <location>
        <begin position="272"/>
        <end position="296"/>
    </location>
</feature>